<dbReference type="Proteomes" id="UP000652761">
    <property type="component" value="Unassembled WGS sequence"/>
</dbReference>
<evidence type="ECO:0000313" key="2">
    <source>
        <dbReference type="Proteomes" id="UP000652761"/>
    </source>
</evidence>
<evidence type="ECO:0000313" key="1">
    <source>
        <dbReference type="EMBL" id="MQL92785.1"/>
    </source>
</evidence>
<gene>
    <name evidence="1" type="ORF">Taro_025412</name>
</gene>
<dbReference type="AlphaFoldDB" id="A0A843VA42"/>
<reference evidence="1" key="1">
    <citation type="submission" date="2017-07" db="EMBL/GenBank/DDBJ databases">
        <title>Taro Niue Genome Assembly and Annotation.</title>
        <authorList>
            <person name="Atibalentja N."/>
            <person name="Keating K."/>
            <person name="Fields C.J."/>
        </authorList>
    </citation>
    <scope>NUCLEOTIDE SEQUENCE</scope>
    <source>
        <strain evidence="1">Niue_2</strain>
        <tissue evidence="1">Leaf</tissue>
    </source>
</reference>
<dbReference type="EMBL" id="NMUH01001486">
    <property type="protein sequence ID" value="MQL92785.1"/>
    <property type="molecule type" value="Genomic_DNA"/>
</dbReference>
<comment type="caution">
    <text evidence="1">The sequence shown here is derived from an EMBL/GenBank/DDBJ whole genome shotgun (WGS) entry which is preliminary data.</text>
</comment>
<proteinExistence type="predicted"/>
<organism evidence="1 2">
    <name type="scientific">Colocasia esculenta</name>
    <name type="common">Wild taro</name>
    <name type="synonym">Arum esculentum</name>
    <dbReference type="NCBI Taxonomy" id="4460"/>
    <lineage>
        <taxon>Eukaryota</taxon>
        <taxon>Viridiplantae</taxon>
        <taxon>Streptophyta</taxon>
        <taxon>Embryophyta</taxon>
        <taxon>Tracheophyta</taxon>
        <taxon>Spermatophyta</taxon>
        <taxon>Magnoliopsida</taxon>
        <taxon>Liliopsida</taxon>
        <taxon>Araceae</taxon>
        <taxon>Aroideae</taxon>
        <taxon>Colocasieae</taxon>
        <taxon>Colocasia</taxon>
    </lineage>
</organism>
<keyword evidence="2" id="KW-1185">Reference proteome</keyword>
<accession>A0A843VA42</accession>
<name>A0A843VA42_COLES</name>
<sequence length="59" mass="6799">MSKDLHMADYYLHPAYYYTMELSYDDDLTATFTQVVERLSRSALDAAYVIDQASINLPT</sequence>
<protein>
    <submittedName>
        <fullName evidence="1">Uncharacterized protein</fullName>
    </submittedName>
</protein>